<keyword evidence="1" id="KW-0175">Coiled coil</keyword>
<sequence length="214" mass="25397">MRSWTEMFRVRKTWMLQCWRNLKMKLETRNMLQVVILTAPLMRTKTELILKLNDEKKVLEKEEAEVARMEEDLVIKVAQKEQLLTGFLRLDKDVQEMVETIGQKQKHLNEMENDNSSEHQQLKQMRSQLAGLERPMADTTDERRIEELVHLCAQCDIKLKAIQETVQHLHSRQRQLQGQQHALQTEQWSIQVELTREEANRQLDARIFASGLLR</sequence>
<organism evidence="2 3">
    <name type="scientific">Eptatretus burgeri</name>
    <name type="common">Inshore hagfish</name>
    <dbReference type="NCBI Taxonomy" id="7764"/>
    <lineage>
        <taxon>Eukaryota</taxon>
        <taxon>Metazoa</taxon>
        <taxon>Chordata</taxon>
        <taxon>Craniata</taxon>
        <taxon>Vertebrata</taxon>
        <taxon>Cyclostomata</taxon>
        <taxon>Myxini</taxon>
        <taxon>Myxiniformes</taxon>
        <taxon>Myxinidae</taxon>
        <taxon>Eptatretinae</taxon>
        <taxon>Eptatretus</taxon>
    </lineage>
</organism>
<protein>
    <submittedName>
        <fullName evidence="2">Uncharacterized protein</fullName>
    </submittedName>
</protein>
<reference evidence="2" key="1">
    <citation type="submission" date="2025-08" db="UniProtKB">
        <authorList>
            <consortium name="Ensembl"/>
        </authorList>
    </citation>
    <scope>IDENTIFICATION</scope>
</reference>
<dbReference type="Ensembl" id="ENSEBUT00000003299.1">
    <property type="protein sequence ID" value="ENSEBUP00000002936.1"/>
    <property type="gene ID" value="ENSEBUG00000002201.1"/>
</dbReference>
<dbReference type="Proteomes" id="UP000694388">
    <property type="component" value="Unplaced"/>
</dbReference>
<reference evidence="2" key="2">
    <citation type="submission" date="2025-09" db="UniProtKB">
        <authorList>
            <consortium name="Ensembl"/>
        </authorList>
    </citation>
    <scope>IDENTIFICATION</scope>
</reference>
<evidence type="ECO:0000256" key="1">
    <source>
        <dbReference type="SAM" id="Coils"/>
    </source>
</evidence>
<name>A0A8C4N8W9_EPTBU</name>
<keyword evidence="3" id="KW-1185">Reference proteome</keyword>
<feature type="coiled-coil region" evidence="1">
    <location>
        <begin position="42"/>
        <end position="128"/>
    </location>
</feature>
<evidence type="ECO:0000313" key="3">
    <source>
        <dbReference type="Proteomes" id="UP000694388"/>
    </source>
</evidence>
<accession>A0A8C4N8W9</accession>
<evidence type="ECO:0000313" key="2">
    <source>
        <dbReference type="Ensembl" id="ENSEBUP00000002936.1"/>
    </source>
</evidence>
<proteinExistence type="predicted"/>
<dbReference type="AlphaFoldDB" id="A0A8C4N8W9"/>